<comment type="caution">
    <text evidence="1">The sequence shown here is derived from an EMBL/GenBank/DDBJ whole genome shotgun (WGS) entry which is preliminary data.</text>
</comment>
<evidence type="ECO:0000313" key="2">
    <source>
        <dbReference type="Proteomes" id="UP001614394"/>
    </source>
</evidence>
<accession>A0ABW8C9L6</accession>
<sequence>MPSELREHAGRHYAIQFHYALPDDAWCVELSEAVPAPAAWAEIPDAASHLPGTAFLVAVVPDEDPHLEPTVRVHSHAEQVIPYEIMRWFMENVTEEVERCRTALARGTTDTDG</sequence>
<proteinExistence type="predicted"/>
<gene>
    <name evidence="1" type="ORF">ACIGXA_21690</name>
</gene>
<organism evidence="1 2">
    <name type="scientific">Streptomyces fildesensis</name>
    <dbReference type="NCBI Taxonomy" id="375757"/>
    <lineage>
        <taxon>Bacteria</taxon>
        <taxon>Bacillati</taxon>
        <taxon>Actinomycetota</taxon>
        <taxon>Actinomycetes</taxon>
        <taxon>Kitasatosporales</taxon>
        <taxon>Streptomycetaceae</taxon>
        <taxon>Streptomyces</taxon>
    </lineage>
</organism>
<dbReference type="Proteomes" id="UP001614394">
    <property type="component" value="Unassembled WGS sequence"/>
</dbReference>
<protein>
    <submittedName>
        <fullName evidence="1">Uncharacterized protein</fullName>
    </submittedName>
</protein>
<dbReference type="RefSeq" id="WP_399651705.1">
    <property type="nucleotide sequence ID" value="NZ_JBITYG010000006.1"/>
</dbReference>
<dbReference type="EMBL" id="JBITYG010000006">
    <property type="protein sequence ID" value="MFI9103134.1"/>
    <property type="molecule type" value="Genomic_DNA"/>
</dbReference>
<reference evidence="1 2" key="1">
    <citation type="submission" date="2024-10" db="EMBL/GenBank/DDBJ databases">
        <title>The Natural Products Discovery Center: Release of the First 8490 Sequenced Strains for Exploring Actinobacteria Biosynthetic Diversity.</title>
        <authorList>
            <person name="Kalkreuter E."/>
            <person name="Kautsar S.A."/>
            <person name="Yang D."/>
            <person name="Bader C.D."/>
            <person name="Teijaro C.N."/>
            <person name="Fluegel L."/>
            <person name="Davis C.M."/>
            <person name="Simpson J.R."/>
            <person name="Lauterbach L."/>
            <person name="Steele A.D."/>
            <person name="Gui C."/>
            <person name="Meng S."/>
            <person name="Li G."/>
            <person name="Viehrig K."/>
            <person name="Ye F."/>
            <person name="Su P."/>
            <person name="Kiefer A.F."/>
            <person name="Nichols A."/>
            <person name="Cepeda A.J."/>
            <person name="Yan W."/>
            <person name="Fan B."/>
            <person name="Jiang Y."/>
            <person name="Adhikari A."/>
            <person name="Zheng C.-J."/>
            <person name="Schuster L."/>
            <person name="Cowan T.M."/>
            <person name="Smanski M.J."/>
            <person name="Chevrette M.G."/>
            <person name="De Carvalho L.P.S."/>
            <person name="Shen B."/>
        </authorList>
    </citation>
    <scope>NUCLEOTIDE SEQUENCE [LARGE SCALE GENOMIC DNA]</scope>
    <source>
        <strain evidence="1 2">NPDC053399</strain>
    </source>
</reference>
<name>A0ABW8C9L6_9ACTN</name>
<keyword evidence="2" id="KW-1185">Reference proteome</keyword>
<evidence type="ECO:0000313" key="1">
    <source>
        <dbReference type="EMBL" id="MFI9103134.1"/>
    </source>
</evidence>